<dbReference type="SUPFAM" id="SSF52279">
    <property type="entry name" value="Beta-D-glucan exohydrolase, C-terminal domain"/>
    <property type="match status" value="1"/>
</dbReference>
<dbReference type="Pfam" id="PF14310">
    <property type="entry name" value="Fn3-like"/>
    <property type="match status" value="1"/>
</dbReference>
<dbReference type="InterPro" id="IPR017853">
    <property type="entry name" value="GH"/>
</dbReference>
<protein>
    <submittedName>
        <fullName evidence="4">Unannotated protein</fullName>
    </submittedName>
</protein>
<dbReference type="PRINTS" id="PR00133">
    <property type="entry name" value="GLHYDRLASE3"/>
</dbReference>
<dbReference type="SMART" id="SM01217">
    <property type="entry name" value="Fn3_like"/>
    <property type="match status" value="1"/>
</dbReference>
<dbReference type="InterPro" id="IPR002772">
    <property type="entry name" value="Glyco_hydro_3_C"/>
</dbReference>
<dbReference type="InterPro" id="IPR037524">
    <property type="entry name" value="PA14/GLEYA"/>
</dbReference>
<proteinExistence type="inferred from homology"/>
<evidence type="ECO:0000256" key="2">
    <source>
        <dbReference type="ARBA" id="ARBA00022801"/>
    </source>
</evidence>
<dbReference type="InterPro" id="IPR036962">
    <property type="entry name" value="Glyco_hydro_3_N_sf"/>
</dbReference>
<accession>A0A6J6Y8J8</accession>
<dbReference type="InterPro" id="IPR019800">
    <property type="entry name" value="Glyco_hydro_3_AS"/>
</dbReference>
<dbReference type="PANTHER" id="PTHR42715:SF3">
    <property type="entry name" value="BETA-GLUCOSIDASE B-RELATED"/>
    <property type="match status" value="1"/>
</dbReference>
<dbReference type="Pfam" id="PF01915">
    <property type="entry name" value="Glyco_hydro_3_C"/>
    <property type="match status" value="1"/>
</dbReference>
<dbReference type="PROSITE" id="PS51820">
    <property type="entry name" value="PA14"/>
    <property type="match status" value="1"/>
</dbReference>
<dbReference type="InterPro" id="IPR036881">
    <property type="entry name" value="Glyco_hydro_3_C_sf"/>
</dbReference>
<dbReference type="AlphaFoldDB" id="A0A6J6Y8J8"/>
<dbReference type="InterPro" id="IPR013783">
    <property type="entry name" value="Ig-like_fold"/>
</dbReference>
<feature type="domain" description="PA14" evidence="3">
    <location>
        <begin position="399"/>
        <end position="551"/>
    </location>
</feature>
<dbReference type="Pfam" id="PF07691">
    <property type="entry name" value="PA14"/>
    <property type="match status" value="1"/>
</dbReference>
<comment type="similarity">
    <text evidence="1">Belongs to the glycosyl hydrolase 3 family.</text>
</comment>
<dbReference type="Gene3D" id="2.60.120.260">
    <property type="entry name" value="Galactose-binding domain-like"/>
    <property type="match status" value="1"/>
</dbReference>
<sequence>MSRDIVALVASMTIEEKASLTAGASTWSTAAVPRVGIPEVFVCDGPAGARGPLIDGFGEQSSSLNIPCGAALGATWNPALLEQLGEALGDQTRTKACRVLLAPTVNLHRSPLAGRNFESYSEDPLLAGKLAAAFIRGVQSQGVATTVKHFAGNEAEFERMTIDSVIDERTLRELYLLPFELAVREGGSLGIMTSYNRLNGIYNSENRELLHDILRGEWGFDGFVITDWFAGGTAAGAADAGLDLEMPGPARFYGRKLGDAVREGLVDETLLDGAAQRLLSVFDRIGALDDEPRSAVAVDRAEHRELTRQAATESMVLLKNNGVLPLQIANVRTLAVIGPNAKSARIMGGGSASLQPHYRVTPLEALQERLGDQVTIIHEPGCDIDRTIAPLAAHFLATANGGGFDIEVFAGTGCEGDVIHRTTAADGKVLLLPGLDPGLPRGPMSFRATATYTPTQSGPHTISMMELGSACLSLDGKVIFDGITHPTPRGDAYFGMGRKELTAELDLHEGQPYVIDVEFASTGRAWMHGFELGCKPMPAADMMDRAVAAAAGADAVIVIVGTNNDWETEGHDRDTLDLPGTQAELIRRVSAANANTAVVVNAGAPVTTDWAESAPAVLQAWFGGQEMAYALVEVLFGDTDPSGRLPTTFPQRIEHTPSFGNFPGEHGQIRYGEGVLMGYRWYEARHLPVSFAFGHGLSYSSFEMSAPRLSAEAIGIATLADGTVTVSVTVTNTGDRRGAEVVQCYVGAASPQVVRPPKELKAFEKVWLDAGESTEVSLTLDARAFSYWDPGNAYRGDVQPSAMGVFQETPEVQRGWRVDPGVYQIHIGRGSDAIAHTINLEVSE</sequence>
<dbReference type="SUPFAM" id="SSF51445">
    <property type="entry name" value="(Trans)glycosidases"/>
    <property type="match status" value="1"/>
</dbReference>
<dbReference type="EMBL" id="CAFAAI010000214">
    <property type="protein sequence ID" value="CAB4804705.1"/>
    <property type="molecule type" value="Genomic_DNA"/>
</dbReference>
<evidence type="ECO:0000256" key="1">
    <source>
        <dbReference type="ARBA" id="ARBA00005336"/>
    </source>
</evidence>
<name>A0A6J6Y8J8_9ZZZZ</name>
<evidence type="ECO:0000259" key="3">
    <source>
        <dbReference type="PROSITE" id="PS51820"/>
    </source>
</evidence>
<keyword evidence="2" id="KW-0378">Hydrolase</keyword>
<reference evidence="4" key="1">
    <citation type="submission" date="2020-05" db="EMBL/GenBank/DDBJ databases">
        <authorList>
            <person name="Chiriac C."/>
            <person name="Salcher M."/>
            <person name="Ghai R."/>
            <person name="Kavagutti S V."/>
        </authorList>
    </citation>
    <scope>NUCLEOTIDE SEQUENCE</scope>
</reference>
<dbReference type="InterPro" id="IPR001764">
    <property type="entry name" value="Glyco_hydro_3_N"/>
</dbReference>
<dbReference type="GO" id="GO:0008422">
    <property type="term" value="F:beta-glucosidase activity"/>
    <property type="evidence" value="ECO:0007669"/>
    <property type="project" value="TreeGrafter"/>
</dbReference>
<organism evidence="4">
    <name type="scientific">freshwater metagenome</name>
    <dbReference type="NCBI Taxonomy" id="449393"/>
    <lineage>
        <taxon>unclassified sequences</taxon>
        <taxon>metagenomes</taxon>
        <taxon>ecological metagenomes</taxon>
    </lineage>
</organism>
<dbReference type="PANTHER" id="PTHR42715">
    <property type="entry name" value="BETA-GLUCOSIDASE"/>
    <property type="match status" value="1"/>
</dbReference>
<evidence type="ECO:0000313" key="4">
    <source>
        <dbReference type="EMBL" id="CAB4804705.1"/>
    </source>
</evidence>
<dbReference type="GO" id="GO:0009251">
    <property type="term" value="P:glucan catabolic process"/>
    <property type="evidence" value="ECO:0007669"/>
    <property type="project" value="TreeGrafter"/>
</dbReference>
<dbReference type="InterPro" id="IPR050288">
    <property type="entry name" value="Cellulose_deg_GH3"/>
</dbReference>
<dbReference type="Gene3D" id="3.40.50.1700">
    <property type="entry name" value="Glycoside hydrolase family 3 C-terminal domain"/>
    <property type="match status" value="1"/>
</dbReference>
<dbReference type="InterPro" id="IPR026891">
    <property type="entry name" value="Fn3-like"/>
</dbReference>
<dbReference type="PROSITE" id="PS00775">
    <property type="entry name" value="GLYCOSYL_HYDROL_F3"/>
    <property type="match status" value="1"/>
</dbReference>
<dbReference type="Pfam" id="PF00933">
    <property type="entry name" value="Glyco_hydro_3"/>
    <property type="match status" value="1"/>
</dbReference>
<dbReference type="Gene3D" id="2.60.40.10">
    <property type="entry name" value="Immunoglobulins"/>
    <property type="match status" value="1"/>
</dbReference>
<dbReference type="InterPro" id="IPR011658">
    <property type="entry name" value="PA14_dom"/>
</dbReference>
<gene>
    <name evidence="4" type="ORF">UFOPK2992_01218</name>
</gene>
<dbReference type="Gene3D" id="3.20.20.300">
    <property type="entry name" value="Glycoside hydrolase, family 3, N-terminal domain"/>
    <property type="match status" value="1"/>
</dbReference>